<dbReference type="PANTHER" id="PTHR35532:SF5">
    <property type="entry name" value="CARBOHYDRATE-BINDING DOMAIN-CONTAINING PROTEIN"/>
    <property type="match status" value="1"/>
</dbReference>
<dbReference type="EMBL" id="RAPN01000001">
    <property type="protein sequence ID" value="RKD90255.1"/>
    <property type="molecule type" value="Genomic_DNA"/>
</dbReference>
<dbReference type="Gene3D" id="3.10.620.30">
    <property type="match status" value="1"/>
</dbReference>
<reference evidence="2 3" key="1">
    <citation type="submission" date="2018-09" db="EMBL/GenBank/DDBJ databases">
        <title>Genomic Encyclopedia of Archaeal and Bacterial Type Strains, Phase II (KMG-II): from individual species to whole genera.</title>
        <authorList>
            <person name="Goeker M."/>
        </authorList>
    </citation>
    <scope>NUCLEOTIDE SEQUENCE [LARGE SCALE GENOMIC DNA]</scope>
    <source>
        <strain evidence="2 3">DSM 27148</strain>
    </source>
</reference>
<evidence type="ECO:0000313" key="2">
    <source>
        <dbReference type="EMBL" id="RKD90255.1"/>
    </source>
</evidence>
<dbReference type="SUPFAM" id="SSF54001">
    <property type="entry name" value="Cysteine proteinases"/>
    <property type="match status" value="2"/>
</dbReference>
<feature type="domain" description="Transglutaminase-like" evidence="1">
    <location>
        <begin position="179"/>
        <end position="238"/>
    </location>
</feature>
<organism evidence="2 3">
    <name type="scientific">Mangrovibacterium diazotrophicum</name>
    <dbReference type="NCBI Taxonomy" id="1261403"/>
    <lineage>
        <taxon>Bacteria</taxon>
        <taxon>Pseudomonadati</taxon>
        <taxon>Bacteroidota</taxon>
        <taxon>Bacteroidia</taxon>
        <taxon>Marinilabiliales</taxon>
        <taxon>Prolixibacteraceae</taxon>
        <taxon>Mangrovibacterium</taxon>
    </lineage>
</organism>
<keyword evidence="3" id="KW-1185">Reference proteome</keyword>
<dbReference type="Pfam" id="PF01841">
    <property type="entry name" value="Transglut_core"/>
    <property type="match status" value="2"/>
</dbReference>
<dbReference type="SMART" id="SM00460">
    <property type="entry name" value="TGc"/>
    <property type="match status" value="1"/>
</dbReference>
<dbReference type="OrthoDB" id="9787782at2"/>
<evidence type="ECO:0000259" key="1">
    <source>
        <dbReference type="SMART" id="SM00460"/>
    </source>
</evidence>
<dbReference type="PANTHER" id="PTHR35532">
    <property type="entry name" value="SIMILAR TO POLYHYDROXYALKANOATE DEPOLYMERASE"/>
    <property type="match status" value="1"/>
</dbReference>
<dbReference type="InterPro" id="IPR002931">
    <property type="entry name" value="Transglutaminase-like"/>
</dbReference>
<protein>
    <submittedName>
        <fullName evidence="2">Transglutaminase superfamily protein</fullName>
    </submittedName>
</protein>
<name>A0A419W484_9BACT</name>
<dbReference type="RefSeq" id="WP_120271674.1">
    <property type="nucleotide sequence ID" value="NZ_RAPN01000001.1"/>
</dbReference>
<dbReference type="Proteomes" id="UP000283387">
    <property type="component" value="Unassembled WGS sequence"/>
</dbReference>
<dbReference type="InterPro" id="IPR038765">
    <property type="entry name" value="Papain-like_cys_pep_sf"/>
</dbReference>
<dbReference type="PROSITE" id="PS51257">
    <property type="entry name" value="PROKAR_LIPOPROTEIN"/>
    <property type="match status" value="1"/>
</dbReference>
<dbReference type="AlphaFoldDB" id="A0A419W484"/>
<accession>A0A419W484</accession>
<proteinExistence type="predicted"/>
<sequence length="888" mass="100559">MNIRNSIILALVALIGFSCSHKEQLISNPEQLKDISHMLEAQKKLTANSNIHVWDVFDQPLTDDERQAMEYLYAYMPLSDLGDLPADFFLTNARKSLQTREDMAWGKTVPEDLFLHFVLPVRINNENLDSFRIAMYDEIKARVQNITSMEQAALEVNHWCHEKVVYRGTDIRTSAPLSTIRKAFGRCGEMSTFTVAALRTAGIPARQVYTPRWAHSDDNHAWVEVWVDGVWKYLGACEPDARLNMGWFTEPSTRAILMHTRAYGKYFGPEEVINHEDRFTELNVTSNYARVKKLYVDVKNADGTPAENAKVEYQLYNYAEYFPIATQYTNAEGETSLSMGLGDIIVWASQGKKIDFKRVSISQVDTVNLVLANEELNGKHFDFDFVPPHVVTDTTQLTATEKTVNEKRLALEDSIRACYIETFKTDDWSKALAKELGLDEDPVVKAIHLSYGNWPEIEAYLRENTKDTHVLDLLRGISDKDFSDTKASILSAHLQNTIHDTKLPEEIFVDYVLAPRVLNEMLRTWRKSLQESFAAEKDEFVKDPQKLTEWIKQNITIDDMANMHSRTDLSPTAVYNLRVSDTESRNFFFVATCRALGIPARLNPATELPEFWKDGEWIRAEFSENMPAVPETGKLILVNGDNPIEPQYMIHFTIGKLIDGNYHTLQYPFTKKVTEFGELDLEAGDYYLVTGNRLEDGSVLNSCDFFTIEAGKTKTLTVTLRQSIDAPKAIAKLEFSQLNISKLDDKMVVSLDQVAGGKNMVLALLDPNKETSKHILNDLGDYLEHFNAWTGEFVFLTAEDRPQLGAVLNSYQLPKNYISGFDKDNNVLQALMKNFGEDVKSKLPLVILTDASGQVFLFSSGYKIGIGEQLLKVIPAMTMAGSESCCQP</sequence>
<gene>
    <name evidence="2" type="ORF">BC643_0591</name>
</gene>
<evidence type="ECO:0000313" key="3">
    <source>
        <dbReference type="Proteomes" id="UP000283387"/>
    </source>
</evidence>
<comment type="caution">
    <text evidence="2">The sequence shown here is derived from an EMBL/GenBank/DDBJ whole genome shotgun (WGS) entry which is preliminary data.</text>
</comment>
<dbReference type="Gene3D" id="2.60.40.1120">
    <property type="entry name" value="Carboxypeptidase-like, regulatory domain"/>
    <property type="match status" value="1"/>
</dbReference>